<dbReference type="Proteomes" id="UP000197019">
    <property type="component" value="Chromosome"/>
</dbReference>
<evidence type="ECO:0000313" key="1">
    <source>
        <dbReference type="EMBL" id="ASF45209.1"/>
    </source>
</evidence>
<name>A0A1Z4BVG8_9GAMM</name>
<proteinExistence type="predicted"/>
<dbReference type="OrthoDB" id="4143660at2"/>
<sequence length="240" mass="27827">MDSINWYLEYLKKTQELRGLFWECLMLSRKNPNSDAIKILCKNISAKCDSLESHWQQALANESFPKRADINRHLRFAESHDFEDLISNDFIEADNKALNFVSENLSNRKGDLYVSKERIDELSSLSSKFDLTRLVYICKELNLGYQTGQVYALPLLVRCILDHIPPIFECKSFKEVANNYPSGTKSFRESVKHLEESSRKIGDSFLHTQIRQSESLPNSVQVDFRQSLDVVLSEIVRILR</sequence>
<dbReference type="AlphaFoldDB" id="A0A1Z4BVG8"/>
<accession>A0A1Z4BVG8</accession>
<keyword evidence="2" id="KW-1185">Reference proteome</keyword>
<dbReference type="EMBL" id="CP022129">
    <property type="protein sequence ID" value="ASF45209.1"/>
    <property type="molecule type" value="Genomic_DNA"/>
</dbReference>
<evidence type="ECO:0000313" key="2">
    <source>
        <dbReference type="Proteomes" id="UP000197019"/>
    </source>
</evidence>
<gene>
    <name evidence="1" type="ORF">CEK71_03555</name>
</gene>
<organism evidence="1 2">
    <name type="scientific">Methylovulum psychrotolerans</name>
    <dbReference type="NCBI Taxonomy" id="1704499"/>
    <lineage>
        <taxon>Bacteria</taxon>
        <taxon>Pseudomonadati</taxon>
        <taxon>Pseudomonadota</taxon>
        <taxon>Gammaproteobacteria</taxon>
        <taxon>Methylococcales</taxon>
        <taxon>Methylococcaceae</taxon>
        <taxon>Methylovulum</taxon>
    </lineage>
</organism>
<dbReference type="KEGG" id="mpsy:CEK71_03555"/>
<protein>
    <submittedName>
        <fullName evidence="1">Uncharacterized protein</fullName>
    </submittedName>
</protein>
<reference evidence="1 2" key="1">
    <citation type="submission" date="2017-06" db="EMBL/GenBank/DDBJ databases">
        <title>Genome Sequencing of the methanotroph Methylovulum psychrotolerants str. HV10-M2 isolated from a high-altitude environment.</title>
        <authorList>
            <person name="Mateos-Rivera A."/>
        </authorList>
    </citation>
    <scope>NUCLEOTIDE SEQUENCE [LARGE SCALE GENOMIC DNA]</scope>
    <source>
        <strain evidence="1 2">HV10_M2</strain>
    </source>
</reference>